<dbReference type="PANTHER" id="PTHR18945">
    <property type="entry name" value="NEUROTRANSMITTER GATED ION CHANNEL"/>
    <property type="match status" value="1"/>
</dbReference>
<dbReference type="Proteomes" id="UP000708208">
    <property type="component" value="Unassembled WGS sequence"/>
</dbReference>
<feature type="transmembrane region" description="Helical" evidence="3">
    <location>
        <begin position="376"/>
        <end position="396"/>
    </location>
</feature>
<dbReference type="OrthoDB" id="8175758at2759"/>
<comment type="caution">
    <text evidence="6">The sequence shown here is derived from an EMBL/GenBank/DDBJ whole genome shotgun (WGS) entry which is preliminary data.</text>
</comment>
<dbReference type="GO" id="GO:0005230">
    <property type="term" value="F:extracellular ligand-gated monoatomic ion channel activity"/>
    <property type="evidence" value="ECO:0007669"/>
    <property type="project" value="InterPro"/>
</dbReference>
<dbReference type="InterPro" id="IPR018000">
    <property type="entry name" value="Neurotransmitter_ion_chnl_CS"/>
</dbReference>
<keyword evidence="2 3" id="KW-0472">Membrane</keyword>
<comment type="subcellular location">
    <subcellularLocation>
        <location evidence="1">Membrane</location>
        <topology evidence="1">Multi-pass membrane protein</topology>
    </subcellularLocation>
</comment>
<gene>
    <name evidence="6" type="ORF">AFUS01_LOCUS20527</name>
</gene>
<feature type="transmembrane region" description="Helical" evidence="3">
    <location>
        <begin position="261"/>
        <end position="278"/>
    </location>
</feature>
<dbReference type="Pfam" id="PF02931">
    <property type="entry name" value="Neur_chan_LBD"/>
    <property type="match status" value="1"/>
</dbReference>
<feature type="transmembrane region" description="Helical" evidence="3">
    <location>
        <begin position="236"/>
        <end position="254"/>
    </location>
</feature>
<feature type="domain" description="Neurotransmitter-gated ion-channel ligand-binding" evidence="5">
    <location>
        <begin position="29"/>
        <end position="228"/>
    </location>
</feature>
<dbReference type="PROSITE" id="PS00236">
    <property type="entry name" value="NEUROTR_ION_CHANNEL"/>
    <property type="match status" value="1"/>
</dbReference>
<dbReference type="InterPro" id="IPR006201">
    <property type="entry name" value="Neur_channel"/>
</dbReference>
<organism evidence="6 7">
    <name type="scientific">Allacma fusca</name>
    <dbReference type="NCBI Taxonomy" id="39272"/>
    <lineage>
        <taxon>Eukaryota</taxon>
        <taxon>Metazoa</taxon>
        <taxon>Ecdysozoa</taxon>
        <taxon>Arthropoda</taxon>
        <taxon>Hexapoda</taxon>
        <taxon>Collembola</taxon>
        <taxon>Symphypleona</taxon>
        <taxon>Sminthuridae</taxon>
        <taxon>Allacma</taxon>
    </lineage>
</organism>
<proteinExistence type="predicted"/>
<protein>
    <recommendedName>
        <fullName evidence="5">Neurotransmitter-gated ion-channel ligand-binding domain-containing protein</fullName>
    </recommendedName>
</protein>
<evidence type="ECO:0000256" key="2">
    <source>
        <dbReference type="ARBA" id="ARBA00023136"/>
    </source>
</evidence>
<sequence>MKLFLGLFFIASVSWSSAEETNLSVLERLENVFKTYDFSVRPSYDLDVPDTVSVTAHILSMPEIDSVKQELVLNLYFRQAWKDPRLATNDSVLLLPSEFWPKIWQPDTFFVNELSAEEHVVTMPNTLIKIYKDGRVLKSVRYTLRVSCPMDFSYFPFDEQTCELPIESYGHTGKNIAYNWEKNISSVSVGEVSHEEFKILGSRLSQKTIYLSSGTYSTLKMEFLIRRAPGRYLTEFFYPCAFLAVVALLSMFAFEARISVLISVLLVGFTILFLAIASGTMEVPFVAYSTALDTYSSITNTFVFLAFLANILTILLKRPDSGPETFALSNLTTGRARLPNDDEANLCSNSIPSRQHIPQNTLQTVITGVGNLLSRVLVLIKFILVLCYILTNVIYWSTYPNKHSTGSDDLILNNWQMVD</sequence>
<dbReference type="GO" id="GO:0004888">
    <property type="term" value="F:transmembrane signaling receptor activity"/>
    <property type="evidence" value="ECO:0007669"/>
    <property type="project" value="InterPro"/>
</dbReference>
<feature type="chain" id="PRO_5035192849" description="Neurotransmitter-gated ion-channel ligand-binding domain-containing protein" evidence="4">
    <location>
        <begin position="19"/>
        <end position="419"/>
    </location>
</feature>
<keyword evidence="3" id="KW-1133">Transmembrane helix</keyword>
<evidence type="ECO:0000256" key="3">
    <source>
        <dbReference type="SAM" id="Phobius"/>
    </source>
</evidence>
<keyword evidence="7" id="KW-1185">Reference proteome</keyword>
<dbReference type="GO" id="GO:0016020">
    <property type="term" value="C:membrane"/>
    <property type="evidence" value="ECO:0007669"/>
    <property type="project" value="UniProtKB-SubCell"/>
</dbReference>
<evidence type="ECO:0000313" key="7">
    <source>
        <dbReference type="Proteomes" id="UP000708208"/>
    </source>
</evidence>
<feature type="signal peptide" evidence="4">
    <location>
        <begin position="1"/>
        <end position="18"/>
    </location>
</feature>
<keyword evidence="4" id="KW-0732">Signal</keyword>
<feature type="transmembrane region" description="Helical" evidence="3">
    <location>
        <begin position="298"/>
        <end position="316"/>
    </location>
</feature>
<accession>A0A8J2KTJ9</accession>
<dbReference type="AlphaFoldDB" id="A0A8J2KTJ9"/>
<evidence type="ECO:0000256" key="1">
    <source>
        <dbReference type="ARBA" id="ARBA00004141"/>
    </source>
</evidence>
<name>A0A8J2KTJ9_9HEXA</name>
<evidence type="ECO:0000256" key="4">
    <source>
        <dbReference type="SAM" id="SignalP"/>
    </source>
</evidence>
<dbReference type="InterPro" id="IPR006202">
    <property type="entry name" value="Neur_chan_lig-bd"/>
</dbReference>
<evidence type="ECO:0000259" key="5">
    <source>
        <dbReference type="Pfam" id="PF02931"/>
    </source>
</evidence>
<evidence type="ECO:0000313" key="6">
    <source>
        <dbReference type="EMBL" id="CAG7731980.1"/>
    </source>
</evidence>
<keyword evidence="3" id="KW-0812">Transmembrane</keyword>
<dbReference type="EMBL" id="CAJVCH010222530">
    <property type="protein sequence ID" value="CAG7731980.1"/>
    <property type="molecule type" value="Genomic_DNA"/>
</dbReference>
<reference evidence="6" key="1">
    <citation type="submission" date="2021-06" db="EMBL/GenBank/DDBJ databases">
        <authorList>
            <person name="Hodson N. C."/>
            <person name="Mongue J. A."/>
            <person name="Jaron S. K."/>
        </authorList>
    </citation>
    <scope>NUCLEOTIDE SEQUENCE</scope>
</reference>